<keyword evidence="1" id="KW-0802">TPR repeat</keyword>
<dbReference type="Proteomes" id="UP001169760">
    <property type="component" value="Unassembled WGS sequence"/>
</dbReference>
<comment type="caution">
    <text evidence="3">The sequence shown here is derived from an EMBL/GenBank/DDBJ whole genome shotgun (WGS) entry which is preliminary data.</text>
</comment>
<dbReference type="InterPro" id="IPR019734">
    <property type="entry name" value="TPR_rpt"/>
</dbReference>
<accession>A0AAW7X7X6</accession>
<proteinExistence type="predicted"/>
<dbReference type="PROSITE" id="PS50005">
    <property type="entry name" value="TPR"/>
    <property type="match status" value="1"/>
</dbReference>
<gene>
    <name evidence="3" type="ORF">Q4521_15060</name>
</gene>
<feature type="signal peptide" evidence="2">
    <location>
        <begin position="1"/>
        <end position="21"/>
    </location>
</feature>
<evidence type="ECO:0000313" key="3">
    <source>
        <dbReference type="EMBL" id="MDO6423801.1"/>
    </source>
</evidence>
<evidence type="ECO:0008006" key="5">
    <source>
        <dbReference type="Google" id="ProtNLM"/>
    </source>
</evidence>
<dbReference type="EMBL" id="JAUOPB010000011">
    <property type="protein sequence ID" value="MDO6423801.1"/>
    <property type="molecule type" value="Genomic_DNA"/>
</dbReference>
<sequence>MNVSKFIATAIFTLGAAIAQAETLSLKTAEQAYYNGHAMALENMLAESAPNDQLVIRYRLGSLALGKQNNEAAKNIMQALMLDLENEVKANPKNAEAWGLLSSVYGMMTFLEPSMAMTYGPKAGFAEASAADADKHNPMVLMLTGVNKFHTPEQWGGGKQTAYDYLTKAINAYQAAGETRTWGYADALAWRGMAASALGNTEQAKKDIEASIKLQPNYGLAQQALAGI</sequence>
<dbReference type="RefSeq" id="WP_216065325.1">
    <property type="nucleotide sequence ID" value="NZ_CP123764.1"/>
</dbReference>
<dbReference type="Pfam" id="PF13181">
    <property type="entry name" value="TPR_8"/>
    <property type="match status" value="1"/>
</dbReference>
<dbReference type="AlphaFoldDB" id="A0AAW7X7X6"/>
<evidence type="ECO:0000313" key="4">
    <source>
        <dbReference type="Proteomes" id="UP001169760"/>
    </source>
</evidence>
<feature type="chain" id="PRO_5043499429" description="Tetratricopeptide repeat protein" evidence="2">
    <location>
        <begin position="22"/>
        <end position="228"/>
    </location>
</feature>
<name>A0AAW7X7X6_9GAMM</name>
<feature type="repeat" description="TPR" evidence="1">
    <location>
        <begin position="185"/>
        <end position="218"/>
    </location>
</feature>
<keyword evidence="2" id="KW-0732">Signal</keyword>
<evidence type="ECO:0000256" key="1">
    <source>
        <dbReference type="PROSITE-ProRule" id="PRU00339"/>
    </source>
</evidence>
<protein>
    <recommendedName>
        <fullName evidence="5">Tetratricopeptide repeat protein</fullName>
    </recommendedName>
</protein>
<reference evidence="3" key="1">
    <citation type="submission" date="2023-07" db="EMBL/GenBank/DDBJ databases">
        <title>Genome content predicts the carbon catabolic preferences of heterotrophic bacteria.</title>
        <authorList>
            <person name="Gralka M."/>
        </authorList>
    </citation>
    <scope>NUCLEOTIDE SEQUENCE</scope>
    <source>
        <strain evidence="3">I3M17_2</strain>
    </source>
</reference>
<organism evidence="3 4">
    <name type="scientific">Saccharophagus degradans</name>
    <dbReference type="NCBI Taxonomy" id="86304"/>
    <lineage>
        <taxon>Bacteria</taxon>
        <taxon>Pseudomonadati</taxon>
        <taxon>Pseudomonadota</taxon>
        <taxon>Gammaproteobacteria</taxon>
        <taxon>Cellvibrionales</taxon>
        <taxon>Cellvibrionaceae</taxon>
        <taxon>Saccharophagus</taxon>
    </lineage>
</organism>
<evidence type="ECO:0000256" key="2">
    <source>
        <dbReference type="SAM" id="SignalP"/>
    </source>
</evidence>